<accession>A0A840IVC4</accession>
<evidence type="ECO:0000313" key="4">
    <source>
        <dbReference type="Proteomes" id="UP000581769"/>
    </source>
</evidence>
<feature type="transmembrane region" description="Helical" evidence="2">
    <location>
        <begin position="460"/>
        <end position="479"/>
    </location>
</feature>
<dbReference type="EMBL" id="JACHMG010000001">
    <property type="protein sequence ID" value="MBB4686486.1"/>
    <property type="molecule type" value="Genomic_DNA"/>
</dbReference>
<feature type="transmembrane region" description="Helical" evidence="2">
    <location>
        <begin position="66"/>
        <end position="83"/>
    </location>
</feature>
<evidence type="ECO:0000313" key="3">
    <source>
        <dbReference type="EMBL" id="MBB4686486.1"/>
    </source>
</evidence>
<dbReference type="RefSeq" id="WP_184781341.1">
    <property type="nucleotide sequence ID" value="NZ_JACHMG010000001.1"/>
</dbReference>
<keyword evidence="2" id="KW-0472">Membrane</keyword>
<feature type="compositionally biased region" description="Basic residues" evidence="1">
    <location>
        <begin position="487"/>
        <end position="498"/>
    </location>
</feature>
<dbReference type="AlphaFoldDB" id="A0A840IVC4"/>
<gene>
    <name evidence="3" type="ORF">BJY18_003971</name>
</gene>
<dbReference type="Proteomes" id="UP000581769">
    <property type="component" value="Unassembled WGS sequence"/>
</dbReference>
<feature type="transmembrane region" description="Helical" evidence="2">
    <location>
        <begin position="354"/>
        <end position="378"/>
    </location>
</feature>
<feature type="transmembrane region" description="Helical" evidence="2">
    <location>
        <begin position="6"/>
        <end position="24"/>
    </location>
</feature>
<organism evidence="3 4">
    <name type="scientific">Amycolatopsis jiangsuensis</name>
    <dbReference type="NCBI Taxonomy" id="1181879"/>
    <lineage>
        <taxon>Bacteria</taxon>
        <taxon>Bacillati</taxon>
        <taxon>Actinomycetota</taxon>
        <taxon>Actinomycetes</taxon>
        <taxon>Pseudonocardiales</taxon>
        <taxon>Pseudonocardiaceae</taxon>
        <taxon>Amycolatopsis</taxon>
    </lineage>
</organism>
<feature type="transmembrane region" description="Helical" evidence="2">
    <location>
        <begin position="36"/>
        <end position="54"/>
    </location>
</feature>
<name>A0A840IVC4_9PSEU</name>
<proteinExistence type="predicted"/>
<evidence type="ECO:0000256" key="1">
    <source>
        <dbReference type="SAM" id="MobiDB-lite"/>
    </source>
</evidence>
<keyword evidence="4" id="KW-1185">Reference proteome</keyword>
<sequence length="512" mass="56882">MDDVLGPWAILGGYALAFVLLWIAGWTERKSRTMSAVCYAISGIVLSETTLYWFSVGADSAVPQLLWFVFPLAVTALIAWRGWHQRNWIKRLGGVAEPTFGVLPRMGLAVPLDHPDPWPRRATVEFDHQGHRLLGIEYSIQPPRGEEAFAGVSRVAEEIDSINSAVQLRIPSVPALMISPLTKALEPEHFTPLEDARIVRNAFGWLQPDTTMQEFKVDPEFDRRFSVSTSDPEFAAAVLAGDVREMVMTDLWFRVHHVAFHGDAMWTTDTGGLTEDRMFDNSRRLAILAATVPATVWERWAGDREFHTLSTRAGTDYYSWSGNRGGFVRTPVNHRREAADQQPLTSVSVTVRSLIALALVVTGFGPVVNSAAAITGLAPHVQLTVTNTSARGNRHCVSTTSGLSCSTDRATLRGTYEEDGSVREVSADWFGDLPSQGDVVEIMVGPLWGHPGYQVDDRTYAVTDFLLTLVLPFLGLYLARRTYLPRPSRRARKQRKQRNLQLTGEPAEQSKP</sequence>
<feature type="region of interest" description="Disordered" evidence="1">
    <location>
        <begin position="487"/>
        <end position="512"/>
    </location>
</feature>
<keyword evidence="2" id="KW-0812">Transmembrane</keyword>
<keyword evidence="2" id="KW-1133">Transmembrane helix</keyword>
<protein>
    <submittedName>
        <fullName evidence="3">Uncharacterized protein</fullName>
    </submittedName>
</protein>
<reference evidence="3 4" key="1">
    <citation type="submission" date="2020-08" db="EMBL/GenBank/DDBJ databases">
        <title>Sequencing the genomes of 1000 actinobacteria strains.</title>
        <authorList>
            <person name="Klenk H.-P."/>
        </authorList>
    </citation>
    <scope>NUCLEOTIDE SEQUENCE [LARGE SCALE GENOMIC DNA]</scope>
    <source>
        <strain evidence="3 4">DSM 45859</strain>
    </source>
</reference>
<evidence type="ECO:0000256" key="2">
    <source>
        <dbReference type="SAM" id="Phobius"/>
    </source>
</evidence>
<comment type="caution">
    <text evidence="3">The sequence shown here is derived from an EMBL/GenBank/DDBJ whole genome shotgun (WGS) entry which is preliminary data.</text>
</comment>